<dbReference type="AlphaFoldDB" id="A0A1I7MRU4"/>
<accession>A0A1I7MRU4</accession>
<sequence>MSRVSDLIDAYKAELSLTWKDNVSGGERVWMLVYPPDLERQMRHALPSMELATTQAGRGWVVLDVTDDFGRWLSSHRHAEAFYEEPSDLTQSILDQFETTLVGRIREALRLAPANAVVALVGIGSIFPFLRASSVIKSVDSAVTGRLLVLFPGLHDPETHSFRLLDARDGFNYRARVLDPQKDLA</sequence>
<dbReference type="EMBL" id="FPCG01000012">
    <property type="protein sequence ID" value="SFV24655.1"/>
    <property type="molecule type" value="Genomic_DNA"/>
</dbReference>
<reference evidence="1 2" key="1">
    <citation type="submission" date="2016-10" db="EMBL/GenBank/DDBJ databases">
        <authorList>
            <person name="de Groot N.N."/>
        </authorList>
    </citation>
    <scope>NUCLEOTIDE SEQUENCE [LARGE SCALE GENOMIC DNA]</scope>
    <source>
        <strain evidence="1 2">CGMCC 1.7054</strain>
    </source>
</reference>
<dbReference type="InterPro" id="IPR014858">
    <property type="entry name" value="BrxB"/>
</dbReference>
<dbReference type="RefSeq" id="WP_091699217.1">
    <property type="nucleotide sequence ID" value="NZ_FPCG01000012.1"/>
</dbReference>
<proteinExistence type="predicted"/>
<evidence type="ECO:0000313" key="2">
    <source>
        <dbReference type="Proteomes" id="UP000198881"/>
    </source>
</evidence>
<protein>
    <recommendedName>
        <fullName evidence="3">DUF1788 domain-containing protein</fullName>
    </recommendedName>
</protein>
<dbReference type="Pfam" id="PF08747">
    <property type="entry name" value="BrxB"/>
    <property type="match status" value="1"/>
</dbReference>
<dbReference type="STRING" id="574650.SAMN04487966_11237"/>
<dbReference type="Proteomes" id="UP000198881">
    <property type="component" value="Unassembled WGS sequence"/>
</dbReference>
<evidence type="ECO:0000313" key="1">
    <source>
        <dbReference type="EMBL" id="SFV24655.1"/>
    </source>
</evidence>
<keyword evidence="2" id="KW-1185">Reference proteome</keyword>
<organism evidence="1 2">
    <name type="scientific">Micrococcus terreus</name>
    <dbReference type="NCBI Taxonomy" id="574650"/>
    <lineage>
        <taxon>Bacteria</taxon>
        <taxon>Bacillati</taxon>
        <taxon>Actinomycetota</taxon>
        <taxon>Actinomycetes</taxon>
        <taxon>Micrococcales</taxon>
        <taxon>Micrococcaceae</taxon>
        <taxon>Micrococcus</taxon>
    </lineage>
</organism>
<gene>
    <name evidence="1" type="ORF">SAMN04487966_11237</name>
</gene>
<dbReference type="OrthoDB" id="1093513at2"/>
<evidence type="ECO:0008006" key="3">
    <source>
        <dbReference type="Google" id="ProtNLM"/>
    </source>
</evidence>
<name>A0A1I7MRU4_9MICC</name>